<dbReference type="Gene3D" id="1.25.40.20">
    <property type="entry name" value="Ankyrin repeat-containing domain"/>
    <property type="match status" value="2"/>
</dbReference>
<dbReference type="GO" id="GO:0042981">
    <property type="term" value="P:regulation of apoptotic process"/>
    <property type="evidence" value="ECO:0007669"/>
    <property type="project" value="TreeGrafter"/>
</dbReference>
<dbReference type="SUPFAM" id="SSF49265">
    <property type="entry name" value="Fibronectin type III"/>
    <property type="match status" value="1"/>
</dbReference>
<dbReference type="PROSITE" id="PS50297">
    <property type="entry name" value="ANK_REP_REGION"/>
    <property type="match status" value="3"/>
</dbReference>
<dbReference type="PRINTS" id="PR01415">
    <property type="entry name" value="ANKYRIN"/>
</dbReference>
<feature type="repeat" description="ANK" evidence="1">
    <location>
        <begin position="308"/>
        <end position="340"/>
    </location>
</feature>
<dbReference type="SUPFAM" id="SSF48403">
    <property type="entry name" value="Ankyrin repeat"/>
    <property type="match status" value="1"/>
</dbReference>
<dbReference type="Pfam" id="PF12796">
    <property type="entry name" value="Ank_2"/>
    <property type="match status" value="2"/>
</dbReference>
<dbReference type="Proteomes" id="UP001249851">
    <property type="component" value="Unassembled WGS sequence"/>
</dbReference>
<feature type="domain" description="Fibronectin type-III" evidence="3">
    <location>
        <begin position="35"/>
        <end position="129"/>
    </location>
</feature>
<dbReference type="GO" id="GO:0005634">
    <property type="term" value="C:nucleus"/>
    <property type="evidence" value="ECO:0007669"/>
    <property type="project" value="TreeGrafter"/>
</dbReference>
<feature type="repeat" description="ANK" evidence="1">
    <location>
        <begin position="280"/>
        <end position="307"/>
    </location>
</feature>
<sequence length="390" mass="42528">MSPYTSYELFTLKAAGIFNGDDYGGFNRGRVVPDKPAPPIVGKVTANSIELFWDQNSMEDPSGGRLRYCIQEEEDLSRKGFGNVYNGFAKNNVFRGLEQNKTYRYRLRISNDNGHSPWSQVIAVTTTRTPLSGNDLHSAVLHWELEKVEAILEETDEELVDSPDTFGMSPLMIASQKGYTGIVSHLIAHSADVNFSNTSGKNRLCIYIFDHSLMLACSGGHMKIAVQLFEHGASLDSKDNGGSGCLHWAVDGNKPDCIQWLLDKGIQVDVEDDFGCSPLLRLASMNGNVEVAKILIENGADVNKTDKIKKSPLMVAAVNGHFPLVQLLVENGADVHAGNKYGKTALDFAESFGRKNVVAYLQAVLEQEHSTAGDPGTTSPSKESESGHDG</sequence>
<comment type="caution">
    <text evidence="4">The sequence shown here is derived from an EMBL/GenBank/DDBJ whole genome shotgun (WGS) entry which is preliminary data.</text>
</comment>
<organism evidence="4 5">
    <name type="scientific">Acropora cervicornis</name>
    <name type="common">Staghorn coral</name>
    <dbReference type="NCBI Taxonomy" id="6130"/>
    <lineage>
        <taxon>Eukaryota</taxon>
        <taxon>Metazoa</taxon>
        <taxon>Cnidaria</taxon>
        <taxon>Anthozoa</taxon>
        <taxon>Hexacorallia</taxon>
        <taxon>Scleractinia</taxon>
        <taxon>Astrocoeniina</taxon>
        <taxon>Acroporidae</taxon>
        <taxon>Acropora</taxon>
    </lineage>
</organism>
<keyword evidence="1" id="KW-0040">ANK repeat</keyword>
<reference evidence="4" key="1">
    <citation type="journal article" date="2023" name="G3 (Bethesda)">
        <title>Whole genome assembly and annotation of the endangered Caribbean coral Acropora cervicornis.</title>
        <authorList>
            <person name="Selwyn J.D."/>
            <person name="Vollmer S.V."/>
        </authorList>
    </citation>
    <scope>NUCLEOTIDE SEQUENCE</scope>
    <source>
        <strain evidence="4">K2</strain>
    </source>
</reference>
<dbReference type="CDD" id="cd00063">
    <property type="entry name" value="FN3"/>
    <property type="match status" value="1"/>
</dbReference>
<evidence type="ECO:0000256" key="1">
    <source>
        <dbReference type="PROSITE-ProRule" id="PRU00023"/>
    </source>
</evidence>
<feature type="region of interest" description="Disordered" evidence="2">
    <location>
        <begin position="368"/>
        <end position="390"/>
    </location>
</feature>
<dbReference type="Pfam" id="PF00023">
    <property type="entry name" value="Ank"/>
    <property type="match status" value="1"/>
</dbReference>
<keyword evidence="5" id="KW-1185">Reference proteome</keyword>
<dbReference type="PROSITE" id="PS50088">
    <property type="entry name" value="ANK_REPEAT"/>
    <property type="match status" value="4"/>
</dbReference>
<protein>
    <submittedName>
        <fullName evidence="4">Fibronectin type 3 and ankyrin repeat domains 1 protein</fullName>
    </submittedName>
</protein>
<evidence type="ECO:0000256" key="2">
    <source>
        <dbReference type="SAM" id="MobiDB-lite"/>
    </source>
</evidence>
<gene>
    <name evidence="4" type="ORF">P5673_019171</name>
</gene>
<dbReference type="InterPro" id="IPR036770">
    <property type="entry name" value="Ankyrin_rpt-contain_sf"/>
</dbReference>
<dbReference type="AlphaFoldDB" id="A0AAD9QBX9"/>
<proteinExistence type="predicted"/>
<dbReference type="PANTHER" id="PTHR24183">
    <property type="entry name" value="FIBRONECTIN TYPE 3 AND ANKYRIN REPEAT DOMAINS PROTEIN 1"/>
    <property type="match status" value="1"/>
</dbReference>
<evidence type="ECO:0000313" key="4">
    <source>
        <dbReference type="EMBL" id="KAK2558458.1"/>
    </source>
</evidence>
<dbReference type="InterPro" id="IPR013783">
    <property type="entry name" value="Ig-like_fold"/>
</dbReference>
<evidence type="ECO:0000259" key="3">
    <source>
        <dbReference type="PROSITE" id="PS50853"/>
    </source>
</evidence>
<dbReference type="PANTHER" id="PTHR24183:SF1">
    <property type="entry name" value="FIBRONECTIN TYPE 3 AND ANKYRIN REPEAT DOMAINS PROTEIN 1"/>
    <property type="match status" value="1"/>
</dbReference>
<accession>A0AAD9QBX9</accession>
<dbReference type="InterPro" id="IPR002110">
    <property type="entry name" value="Ankyrin_rpt"/>
</dbReference>
<dbReference type="InterPro" id="IPR003961">
    <property type="entry name" value="FN3_dom"/>
</dbReference>
<dbReference type="EMBL" id="JARQWQ010000044">
    <property type="protein sequence ID" value="KAK2558458.1"/>
    <property type="molecule type" value="Genomic_DNA"/>
</dbReference>
<reference evidence="4" key="2">
    <citation type="journal article" date="2023" name="Science">
        <title>Genomic signatures of disease resistance in endangered staghorn corals.</title>
        <authorList>
            <person name="Vollmer S.V."/>
            <person name="Selwyn J.D."/>
            <person name="Despard B.A."/>
            <person name="Roesel C.L."/>
        </authorList>
    </citation>
    <scope>NUCLEOTIDE SEQUENCE</scope>
    <source>
        <strain evidence="4">K2</strain>
    </source>
</reference>
<feature type="repeat" description="ANK" evidence="1">
    <location>
        <begin position="166"/>
        <end position="198"/>
    </location>
</feature>
<dbReference type="Gene3D" id="2.60.40.10">
    <property type="entry name" value="Immunoglobulins"/>
    <property type="match status" value="1"/>
</dbReference>
<feature type="repeat" description="ANK" evidence="1">
    <location>
        <begin position="241"/>
        <end position="273"/>
    </location>
</feature>
<name>A0AAD9QBX9_ACRCE</name>
<dbReference type="PROSITE" id="PS50853">
    <property type="entry name" value="FN3"/>
    <property type="match status" value="1"/>
</dbReference>
<dbReference type="InterPro" id="IPR036116">
    <property type="entry name" value="FN3_sf"/>
</dbReference>
<evidence type="ECO:0000313" key="5">
    <source>
        <dbReference type="Proteomes" id="UP001249851"/>
    </source>
</evidence>
<dbReference type="SMART" id="SM00248">
    <property type="entry name" value="ANK"/>
    <property type="match status" value="5"/>
</dbReference>